<organism evidence="1 2">
    <name type="scientific">Ranatra chinensis</name>
    <dbReference type="NCBI Taxonomy" id="642074"/>
    <lineage>
        <taxon>Eukaryota</taxon>
        <taxon>Metazoa</taxon>
        <taxon>Ecdysozoa</taxon>
        <taxon>Arthropoda</taxon>
        <taxon>Hexapoda</taxon>
        <taxon>Insecta</taxon>
        <taxon>Pterygota</taxon>
        <taxon>Neoptera</taxon>
        <taxon>Paraneoptera</taxon>
        <taxon>Hemiptera</taxon>
        <taxon>Heteroptera</taxon>
        <taxon>Panheteroptera</taxon>
        <taxon>Nepomorpha</taxon>
        <taxon>Nepidae</taxon>
        <taxon>Ranatrinae</taxon>
        <taxon>Ranatra</taxon>
    </lineage>
</organism>
<comment type="caution">
    <text evidence="1">The sequence shown here is derived from an EMBL/GenBank/DDBJ whole genome shotgun (WGS) entry which is preliminary data.</text>
</comment>
<evidence type="ECO:0000313" key="2">
    <source>
        <dbReference type="Proteomes" id="UP001558652"/>
    </source>
</evidence>
<gene>
    <name evidence="1" type="ORF">AAG570_007791</name>
</gene>
<proteinExistence type="predicted"/>
<dbReference type="EMBL" id="JBFDAA010000021">
    <property type="protein sequence ID" value="KAL1114968.1"/>
    <property type="molecule type" value="Genomic_DNA"/>
</dbReference>
<dbReference type="AlphaFoldDB" id="A0ABD0XUT1"/>
<name>A0ABD0XUT1_9HEMI</name>
<accession>A0ABD0XUT1</accession>
<dbReference type="Proteomes" id="UP001558652">
    <property type="component" value="Unassembled WGS sequence"/>
</dbReference>
<keyword evidence="2" id="KW-1185">Reference proteome</keyword>
<reference evidence="1 2" key="1">
    <citation type="submission" date="2024-07" db="EMBL/GenBank/DDBJ databases">
        <title>Chromosome-level genome assembly of the water stick insect Ranatra chinensis (Heteroptera: Nepidae).</title>
        <authorList>
            <person name="Liu X."/>
        </authorList>
    </citation>
    <scope>NUCLEOTIDE SEQUENCE [LARGE SCALE GENOMIC DNA]</scope>
    <source>
        <strain evidence="1">Cailab_2021Rc</strain>
        <tissue evidence="1">Muscle</tissue>
    </source>
</reference>
<evidence type="ECO:0000313" key="1">
    <source>
        <dbReference type="EMBL" id="KAL1114968.1"/>
    </source>
</evidence>
<protein>
    <submittedName>
        <fullName evidence="1">Uncharacterized protein</fullName>
    </submittedName>
</protein>
<sequence>MASKCRNMFYENNKQETTKISTLETVETLVRTHPELIAQYSSRLSATGVPLQHTPLHMASRNGHNLLTEATHWRHSLKKWTLLHEEITRPTSFKSAWRVFTDGLRKIGRIPGDWGEFFKFAVKGFEFIVKDLSDCGDIEKTPPYLESRIHRLTPGNGKASGTLAKNKIITCRRAAPGNGNCMSFPLYQDYGGPALFRTVLTDSGTYFLDAPRTDPMLKFGIVATDGI</sequence>